<dbReference type="EMBL" id="SNRW01000166">
    <property type="protein sequence ID" value="KAA6402898.1"/>
    <property type="molecule type" value="Genomic_DNA"/>
</dbReference>
<proteinExistence type="predicted"/>
<sequence>MLRWLIINGAIAWLQKCKKGVQIMNFMVDKLSELLRKGVKIKSQFYSDNLVFNSEYSSQLLIEQMRKLLSQSNEFENKHQINDQCSEYGNQENELEQELTKEKEKIDNFEKSGCIEYRKDNNETLFSNNDEDFKTGHIESELTNLQSRVNFLQSKLLQISKKRLQAQLVTTLETPQERTAARAQGRRRIFFGRALGIWGGYDVPIPKSESAFPVKS</sequence>
<accession>A0A5J4X6U2</accession>
<reference evidence="2 3" key="1">
    <citation type="submission" date="2019-03" db="EMBL/GenBank/DDBJ databases">
        <title>Single cell metagenomics reveals metabolic interactions within the superorganism composed of flagellate Streblomastix strix and complex community of Bacteroidetes bacteria on its surface.</title>
        <authorList>
            <person name="Treitli S.C."/>
            <person name="Kolisko M."/>
            <person name="Husnik F."/>
            <person name="Keeling P."/>
            <person name="Hampl V."/>
        </authorList>
    </citation>
    <scope>NUCLEOTIDE SEQUENCE [LARGE SCALE GENOMIC DNA]</scope>
    <source>
        <strain evidence="2">ST1C</strain>
    </source>
</reference>
<comment type="caution">
    <text evidence="2">The sequence shown here is derived from an EMBL/GenBank/DDBJ whole genome shotgun (WGS) entry which is preliminary data.</text>
</comment>
<evidence type="ECO:0000256" key="1">
    <source>
        <dbReference type="SAM" id="Coils"/>
    </source>
</evidence>
<feature type="coiled-coil region" evidence="1">
    <location>
        <begin position="78"/>
        <end position="112"/>
    </location>
</feature>
<dbReference type="AlphaFoldDB" id="A0A5J4X6U2"/>
<dbReference type="Proteomes" id="UP000324800">
    <property type="component" value="Unassembled WGS sequence"/>
</dbReference>
<organism evidence="2 3">
    <name type="scientific">Streblomastix strix</name>
    <dbReference type="NCBI Taxonomy" id="222440"/>
    <lineage>
        <taxon>Eukaryota</taxon>
        <taxon>Metamonada</taxon>
        <taxon>Preaxostyla</taxon>
        <taxon>Oxymonadida</taxon>
        <taxon>Streblomastigidae</taxon>
        <taxon>Streblomastix</taxon>
    </lineage>
</organism>
<protein>
    <submittedName>
        <fullName evidence="2">Uncharacterized protein</fullName>
    </submittedName>
</protein>
<evidence type="ECO:0000313" key="2">
    <source>
        <dbReference type="EMBL" id="KAA6402898.1"/>
    </source>
</evidence>
<gene>
    <name evidence="2" type="ORF">EZS28_001580</name>
</gene>
<name>A0A5J4X6U2_9EUKA</name>
<evidence type="ECO:0000313" key="3">
    <source>
        <dbReference type="Proteomes" id="UP000324800"/>
    </source>
</evidence>
<keyword evidence="1" id="KW-0175">Coiled coil</keyword>